<proteinExistence type="predicted"/>
<feature type="region of interest" description="Disordered" evidence="1">
    <location>
        <begin position="37"/>
        <end position="56"/>
    </location>
</feature>
<dbReference type="GeneID" id="92874845"/>
<organism evidence="2 3">
    <name type="scientific">Amycolatopsis mediterranei (strain U-32)</name>
    <dbReference type="NCBI Taxonomy" id="749927"/>
    <lineage>
        <taxon>Bacteria</taxon>
        <taxon>Bacillati</taxon>
        <taxon>Actinomycetota</taxon>
        <taxon>Actinomycetes</taxon>
        <taxon>Pseudonocardiales</taxon>
        <taxon>Pseudonocardiaceae</taxon>
        <taxon>Amycolatopsis</taxon>
    </lineage>
</organism>
<dbReference type="eggNOG" id="ENOG50336QK">
    <property type="taxonomic scope" value="Bacteria"/>
</dbReference>
<dbReference type="OrthoDB" id="7478453at2"/>
<sequence>MKPRVGQTLTSTVDATTVIVVRCPDDELDITCGGAAMVDPRGPEAGTSGTADPAQQGGALLGKRYAADEFGLELLCTKAGPGTLAVNGVPLPIKGAKPLPASD</sequence>
<name>A0A0H3DFN4_AMYMU</name>
<dbReference type="RefSeq" id="WP_013228958.1">
    <property type="nucleotide sequence ID" value="NC_014318.1"/>
</dbReference>
<dbReference type="PATRIC" id="fig|749927.5.peg.7482"/>
<accession>A0A0H3DFN4</accession>
<dbReference type="Proteomes" id="UP000000328">
    <property type="component" value="Chromosome"/>
</dbReference>
<dbReference type="EMBL" id="CP002000">
    <property type="protein sequence ID" value="ADJ48913.1"/>
    <property type="molecule type" value="Genomic_DNA"/>
</dbReference>
<dbReference type="AlphaFoldDB" id="A0A0H3DFN4"/>
<evidence type="ECO:0000313" key="2">
    <source>
        <dbReference type="EMBL" id="ADJ48913.1"/>
    </source>
</evidence>
<dbReference type="KEGG" id="amd:AMED_7196"/>
<reference evidence="2 3" key="1">
    <citation type="journal article" date="2010" name="Cell Res.">
        <title>Complete genome sequence of the rifamycin SV-producing Amycolatopsis mediterranei U32 revealed its genetic characteristics in phylogeny and metabolism.</title>
        <authorList>
            <person name="Zhao W."/>
            <person name="Zhong Y."/>
            <person name="Yuan H."/>
            <person name="Wang J."/>
            <person name="Zheng H."/>
            <person name="Wang Y."/>
            <person name="Cen X."/>
            <person name="Xu F."/>
            <person name="Bai J."/>
            <person name="Han X."/>
            <person name="Lu G."/>
            <person name="Zhu Y."/>
            <person name="Shao Z."/>
            <person name="Yan H."/>
            <person name="Li C."/>
            <person name="Peng N."/>
            <person name="Zhang Z."/>
            <person name="Zhang Y."/>
            <person name="Lin W."/>
            <person name="Fan Y."/>
            <person name="Qin Z."/>
            <person name="Hu Y."/>
            <person name="Zhu B."/>
            <person name="Wang S."/>
            <person name="Ding X."/>
            <person name="Zhao G.P."/>
        </authorList>
    </citation>
    <scope>NUCLEOTIDE SEQUENCE [LARGE SCALE GENOMIC DNA]</scope>
    <source>
        <strain evidence="3">U-32</strain>
    </source>
</reference>
<dbReference type="HOGENOM" id="CLU_173931_0_0_11"/>
<gene>
    <name evidence="2" type="ordered locus">AMED_7196</name>
</gene>
<protein>
    <submittedName>
        <fullName evidence="2">Uncharacterized protein</fullName>
    </submittedName>
</protein>
<evidence type="ECO:0000313" key="3">
    <source>
        <dbReference type="Proteomes" id="UP000000328"/>
    </source>
</evidence>
<evidence type="ECO:0000256" key="1">
    <source>
        <dbReference type="SAM" id="MobiDB-lite"/>
    </source>
</evidence>